<name>A0ABY3X3D5_9GAMM</name>
<comment type="function">
    <text evidence="6">Bidirectionally degrades single-stranded DNA into large acid-insoluble oligonucleotides, which are then degraded further into small acid-soluble oligonucleotides.</text>
</comment>
<dbReference type="Proteomes" id="UP000829542">
    <property type="component" value="Chromosome"/>
</dbReference>
<dbReference type="RefSeq" id="WP_242149513.1">
    <property type="nucleotide sequence ID" value="NZ_CP093379.1"/>
</dbReference>
<keyword evidence="3 6" id="KW-0540">Nuclease</keyword>
<keyword evidence="5 6" id="KW-0269">Exonuclease</keyword>
<sequence length="67" mass="7498">MSDKITQNQSIESQLQALTKIVEALESDELSLEDSLTKFEEGIALTKACQESLEASEKRITQLLKKD</sequence>
<keyword evidence="8" id="KW-1185">Reference proteome</keyword>
<dbReference type="InterPro" id="IPR037004">
    <property type="entry name" value="Exonuc_VII_ssu_sf"/>
</dbReference>
<evidence type="ECO:0000256" key="5">
    <source>
        <dbReference type="ARBA" id="ARBA00022839"/>
    </source>
</evidence>
<keyword evidence="2 6" id="KW-0963">Cytoplasm</keyword>
<dbReference type="PIRSF" id="PIRSF006488">
    <property type="entry name" value="Exonuc_VII_S"/>
    <property type="match status" value="1"/>
</dbReference>
<comment type="catalytic activity">
    <reaction evidence="6">
        <text>Exonucleolytic cleavage in either 5'- to 3'- or 3'- to 5'-direction to yield nucleoside 5'-phosphates.</text>
        <dbReference type="EC" id="3.1.11.6"/>
    </reaction>
</comment>
<evidence type="ECO:0000313" key="8">
    <source>
        <dbReference type="Proteomes" id="UP000829542"/>
    </source>
</evidence>
<dbReference type="EC" id="3.1.11.6" evidence="6"/>
<dbReference type="EMBL" id="CP093379">
    <property type="protein sequence ID" value="UNM96276.1"/>
    <property type="molecule type" value="Genomic_DNA"/>
</dbReference>
<keyword evidence="4 6" id="KW-0378">Hydrolase</keyword>
<evidence type="ECO:0000256" key="4">
    <source>
        <dbReference type="ARBA" id="ARBA00022801"/>
    </source>
</evidence>
<dbReference type="SUPFAM" id="SSF116842">
    <property type="entry name" value="XseB-like"/>
    <property type="match status" value="1"/>
</dbReference>
<dbReference type="HAMAP" id="MF_00337">
    <property type="entry name" value="Exonuc_7_S"/>
    <property type="match status" value="1"/>
</dbReference>
<evidence type="ECO:0000256" key="1">
    <source>
        <dbReference type="ARBA" id="ARBA00009998"/>
    </source>
</evidence>
<gene>
    <name evidence="6 7" type="primary">xseB</name>
    <name evidence="7" type="ORF">MMG00_13955</name>
</gene>
<dbReference type="NCBIfam" id="TIGR01280">
    <property type="entry name" value="xseB"/>
    <property type="match status" value="1"/>
</dbReference>
<protein>
    <recommendedName>
        <fullName evidence="6">Exodeoxyribonuclease 7 small subunit</fullName>
        <ecNumber evidence="6">3.1.11.6</ecNumber>
    </recommendedName>
    <alternativeName>
        <fullName evidence="6">Exodeoxyribonuclease VII small subunit</fullName>
        <shortName evidence="6">Exonuclease VII small subunit</shortName>
    </alternativeName>
</protein>
<dbReference type="PANTHER" id="PTHR34137">
    <property type="entry name" value="EXODEOXYRIBONUCLEASE 7 SMALL SUBUNIT"/>
    <property type="match status" value="1"/>
</dbReference>
<evidence type="ECO:0000256" key="6">
    <source>
        <dbReference type="HAMAP-Rule" id="MF_00337"/>
    </source>
</evidence>
<evidence type="ECO:0000256" key="2">
    <source>
        <dbReference type="ARBA" id="ARBA00022490"/>
    </source>
</evidence>
<dbReference type="Gene3D" id="1.10.287.1040">
    <property type="entry name" value="Exonuclease VII, small subunit"/>
    <property type="match status" value="1"/>
</dbReference>
<dbReference type="InterPro" id="IPR003761">
    <property type="entry name" value="Exonuc_VII_S"/>
</dbReference>
<accession>A0ABY3X3D5</accession>
<comment type="subunit">
    <text evidence="6">Heterooligomer composed of large and small subunits.</text>
</comment>
<dbReference type="Pfam" id="PF02609">
    <property type="entry name" value="Exonuc_VII_S"/>
    <property type="match status" value="1"/>
</dbReference>
<organism evidence="7 8">
    <name type="scientific">Ignatzschineria rhizosphaerae</name>
    <dbReference type="NCBI Taxonomy" id="2923279"/>
    <lineage>
        <taxon>Bacteria</taxon>
        <taxon>Pseudomonadati</taxon>
        <taxon>Pseudomonadota</taxon>
        <taxon>Gammaproteobacteria</taxon>
        <taxon>Cardiobacteriales</taxon>
        <taxon>Ignatzschineriaceae</taxon>
        <taxon>Ignatzschineria</taxon>
    </lineage>
</organism>
<dbReference type="GO" id="GO:0008855">
    <property type="term" value="F:exodeoxyribonuclease VII activity"/>
    <property type="evidence" value="ECO:0007669"/>
    <property type="project" value="UniProtKB-EC"/>
</dbReference>
<comment type="similarity">
    <text evidence="1 6">Belongs to the XseB family.</text>
</comment>
<proteinExistence type="inferred from homology"/>
<evidence type="ECO:0000313" key="7">
    <source>
        <dbReference type="EMBL" id="UNM96276.1"/>
    </source>
</evidence>
<comment type="subcellular location">
    <subcellularLocation>
        <location evidence="6">Cytoplasm</location>
    </subcellularLocation>
</comment>
<reference evidence="7 8" key="1">
    <citation type="submission" date="2022-03" db="EMBL/GenBank/DDBJ databases">
        <title>Ignatzschineria rhizosphaerae HR5S32.</title>
        <authorList>
            <person name="Sun J.Q."/>
            <person name="Feng J.Y."/>
        </authorList>
    </citation>
    <scope>NUCLEOTIDE SEQUENCE [LARGE SCALE GENOMIC DNA]</scope>
    <source>
        <strain evidence="7 8">HR5S32</strain>
    </source>
</reference>
<evidence type="ECO:0000256" key="3">
    <source>
        <dbReference type="ARBA" id="ARBA00022722"/>
    </source>
</evidence>
<dbReference type="PANTHER" id="PTHR34137:SF1">
    <property type="entry name" value="EXODEOXYRIBONUCLEASE 7 SMALL SUBUNIT"/>
    <property type="match status" value="1"/>
</dbReference>